<dbReference type="PANTHER" id="PTHR43735">
    <property type="entry name" value="APOPTOSIS-INDUCING FACTOR 1"/>
    <property type="match status" value="1"/>
</dbReference>
<dbReference type="EMBL" id="JAUEPT010000073">
    <property type="protein sequence ID" value="KAK0434229.1"/>
    <property type="molecule type" value="Genomic_DNA"/>
</dbReference>
<keyword evidence="3" id="KW-1185">Reference proteome</keyword>
<dbReference type="Pfam" id="PF07992">
    <property type="entry name" value="Pyr_redox_2"/>
    <property type="match status" value="1"/>
</dbReference>
<reference evidence="2" key="1">
    <citation type="submission" date="2023-06" db="EMBL/GenBank/DDBJ databases">
        <authorList>
            <consortium name="Lawrence Berkeley National Laboratory"/>
            <person name="Ahrendt S."/>
            <person name="Sahu N."/>
            <person name="Indic B."/>
            <person name="Wong-Bajracharya J."/>
            <person name="Merenyi Z."/>
            <person name="Ke H.-M."/>
            <person name="Monk M."/>
            <person name="Kocsube S."/>
            <person name="Drula E."/>
            <person name="Lipzen A."/>
            <person name="Balint B."/>
            <person name="Henrissat B."/>
            <person name="Andreopoulos B."/>
            <person name="Martin F.M."/>
            <person name="Harder C.B."/>
            <person name="Rigling D."/>
            <person name="Ford K.L."/>
            <person name="Foster G.D."/>
            <person name="Pangilinan J."/>
            <person name="Papanicolaou A."/>
            <person name="Barry K."/>
            <person name="LaButti K."/>
            <person name="Viragh M."/>
            <person name="Koriabine M."/>
            <person name="Yan M."/>
            <person name="Riley R."/>
            <person name="Champramary S."/>
            <person name="Plett K.L."/>
            <person name="Tsai I.J."/>
            <person name="Slot J."/>
            <person name="Sipos G."/>
            <person name="Plett J."/>
            <person name="Nagy L.G."/>
            <person name="Grigoriev I.V."/>
        </authorList>
    </citation>
    <scope>NUCLEOTIDE SEQUENCE</scope>
    <source>
        <strain evidence="2">FPL87.14</strain>
    </source>
</reference>
<dbReference type="PRINTS" id="PR00368">
    <property type="entry name" value="FADPNR"/>
</dbReference>
<gene>
    <name evidence="2" type="ORF">EV421DRAFT_1352444</name>
</gene>
<dbReference type="GO" id="GO:0005737">
    <property type="term" value="C:cytoplasm"/>
    <property type="evidence" value="ECO:0007669"/>
    <property type="project" value="TreeGrafter"/>
</dbReference>
<dbReference type="GO" id="GO:0050660">
    <property type="term" value="F:flavin adenine dinucleotide binding"/>
    <property type="evidence" value="ECO:0007669"/>
    <property type="project" value="TreeGrafter"/>
</dbReference>
<dbReference type="InterPro" id="IPR023753">
    <property type="entry name" value="FAD/NAD-binding_dom"/>
</dbReference>
<comment type="caution">
    <text evidence="2">The sequence shown here is derived from an EMBL/GenBank/DDBJ whole genome shotgun (WGS) entry which is preliminary data.</text>
</comment>
<name>A0AA39J3M4_9AGAR</name>
<dbReference type="Gene3D" id="3.50.50.100">
    <property type="match status" value="1"/>
</dbReference>
<protein>
    <recommendedName>
        <fullName evidence="1">FAD/NAD(P)-binding domain-containing protein</fullName>
    </recommendedName>
</protein>
<dbReference type="Proteomes" id="UP001175226">
    <property type="component" value="Unassembled WGS sequence"/>
</dbReference>
<feature type="domain" description="FAD/NAD(P)-binding" evidence="1">
    <location>
        <begin position="4"/>
        <end position="281"/>
    </location>
</feature>
<dbReference type="AlphaFoldDB" id="A0AA39J3M4"/>
<dbReference type="SUPFAM" id="SSF51905">
    <property type="entry name" value="FAD/NAD(P)-binding domain"/>
    <property type="match status" value="1"/>
</dbReference>
<organism evidence="2 3">
    <name type="scientific">Armillaria borealis</name>
    <dbReference type="NCBI Taxonomy" id="47425"/>
    <lineage>
        <taxon>Eukaryota</taxon>
        <taxon>Fungi</taxon>
        <taxon>Dikarya</taxon>
        <taxon>Basidiomycota</taxon>
        <taxon>Agaricomycotina</taxon>
        <taxon>Agaricomycetes</taxon>
        <taxon>Agaricomycetidae</taxon>
        <taxon>Agaricales</taxon>
        <taxon>Marasmiineae</taxon>
        <taxon>Physalacriaceae</taxon>
        <taxon>Armillaria</taxon>
    </lineage>
</organism>
<evidence type="ECO:0000259" key="1">
    <source>
        <dbReference type="Pfam" id="PF07992"/>
    </source>
</evidence>
<evidence type="ECO:0000313" key="3">
    <source>
        <dbReference type="Proteomes" id="UP001175226"/>
    </source>
</evidence>
<accession>A0AA39J3M4</accession>
<dbReference type="InterPro" id="IPR036188">
    <property type="entry name" value="FAD/NAD-bd_sf"/>
</dbReference>
<dbReference type="GO" id="GO:0004174">
    <property type="term" value="F:electron-transferring-flavoprotein dehydrogenase activity"/>
    <property type="evidence" value="ECO:0007669"/>
    <property type="project" value="TreeGrafter"/>
</dbReference>
<sequence length="438" mass="47680">MKTAIVLGAAYGGSRAAQILAARIPKGWRILLIDRNSHANHVYVLPRFSVLSGHEHKAFIPYHSVFQPPKDDHLALHATVLSLTAKSVTLSRSFPEHGIDKTEVPYDYAIYALGSHLPVPLDLWGTSEDRAYDGTKAKAIQWLKEKQKVIGRAGSVLVVGGGALGIRQSLTPRHFEPGSLESEFATDIAAVYPSKKITLLHSRNRLLPRFDERMHLETLQSLESHGIDVILGERLDTSSADKYNEAGQRVVSTLSGRDIATDLMLLCTGQKPNIALLKDMDPNTVDVQTGLARVLRTLQLSDLKTDPDTLPADLAKISLDGSADPVQDEGKAKTHYPHIFAIGDAADTFGAIKAGHNAYFQGEVAARNVLRLINDSDEPLELYTPGLPAIKVSLGLTRAVYQVDGVIGVNNDGVEDLQAPAVWAYYGIQVEGEDGMYD</sequence>
<proteinExistence type="predicted"/>
<dbReference type="PANTHER" id="PTHR43735:SF2">
    <property type="entry name" value="FE-REGULATED PROTEIN 8"/>
    <property type="match status" value="1"/>
</dbReference>
<evidence type="ECO:0000313" key="2">
    <source>
        <dbReference type="EMBL" id="KAK0434229.1"/>
    </source>
</evidence>